<protein>
    <submittedName>
        <fullName evidence="3">Biotin--[acetyl-CoA-carboxylase] ligase</fullName>
        <ecNumber evidence="3">6.3.4.15</ecNumber>
    </submittedName>
</protein>
<dbReference type="NCBIfam" id="TIGR00121">
    <property type="entry name" value="birA_ligase"/>
    <property type="match status" value="1"/>
</dbReference>
<evidence type="ECO:0000313" key="4">
    <source>
        <dbReference type="Proteomes" id="UP001190466"/>
    </source>
</evidence>
<dbReference type="InterPro" id="IPR004143">
    <property type="entry name" value="BPL_LPL_catalytic"/>
</dbReference>
<organism evidence="3 4">
    <name type="scientific">[Mycobacterium] wendilense</name>
    <dbReference type="NCBI Taxonomy" id="3064284"/>
    <lineage>
        <taxon>Bacteria</taxon>
        <taxon>Bacillati</taxon>
        <taxon>Actinomycetota</taxon>
        <taxon>Actinomycetes</taxon>
        <taxon>Mycobacteriales</taxon>
        <taxon>Mycobacteriaceae</taxon>
        <taxon>Mycolicibacter</taxon>
    </lineage>
</organism>
<dbReference type="PROSITE" id="PS51733">
    <property type="entry name" value="BPL_LPL_CATALYTIC"/>
    <property type="match status" value="1"/>
</dbReference>
<dbReference type="CDD" id="cd16442">
    <property type="entry name" value="BPL"/>
    <property type="match status" value="1"/>
</dbReference>
<evidence type="ECO:0000313" key="3">
    <source>
        <dbReference type="EMBL" id="CAJ1584869.1"/>
    </source>
</evidence>
<dbReference type="RefSeq" id="WP_316510752.1">
    <property type="nucleotide sequence ID" value="NZ_OY726395.1"/>
</dbReference>
<keyword evidence="4" id="KW-1185">Reference proteome</keyword>
<dbReference type="EC" id="6.3.4.15" evidence="3"/>
<proteinExistence type="predicted"/>
<keyword evidence="1 3" id="KW-0436">Ligase</keyword>
<dbReference type="PANTHER" id="PTHR12835:SF5">
    <property type="entry name" value="BIOTIN--PROTEIN LIGASE"/>
    <property type="match status" value="1"/>
</dbReference>
<evidence type="ECO:0000259" key="2">
    <source>
        <dbReference type="PROSITE" id="PS51733"/>
    </source>
</evidence>
<dbReference type="GO" id="GO:0004077">
    <property type="term" value="F:biotin--[biotin carboxyl-carrier protein] ligase activity"/>
    <property type="evidence" value="ECO:0007669"/>
    <property type="project" value="UniProtKB-EC"/>
</dbReference>
<dbReference type="Proteomes" id="UP001190466">
    <property type="component" value="Chromosome"/>
</dbReference>
<dbReference type="EMBL" id="OY726395">
    <property type="protein sequence ID" value="CAJ1584869.1"/>
    <property type="molecule type" value="Genomic_DNA"/>
</dbReference>
<dbReference type="InterPro" id="IPR045864">
    <property type="entry name" value="aa-tRNA-synth_II/BPL/LPL"/>
</dbReference>
<sequence>MATEAPRPELDVQRLRDRVIGAGAPWRRLDVVPETGSTNADLLARAGAGEDIAGAVLLAEHQTAGRGRHGRSWSAPPRSQLSCSVGVSAAGLPTDAWGWLPLLTGVAVVEALHETCGLQAGLKWPNDVLAGDGKLAGILAEVASPGPTIVVGLGLNVTLTEQEAPDSRATSLLLLGHGDVDRSDLAAAWLARLAARITAWRAAGGPDAALLDDYRRHSRTLGTRVRALLPGDAEITGTATHVDRLGRLGIDDGGAGALVSAGDITHLR</sequence>
<dbReference type="InterPro" id="IPR004408">
    <property type="entry name" value="Biotin_CoA_COase_ligase"/>
</dbReference>
<dbReference type="Pfam" id="PF03099">
    <property type="entry name" value="BPL_LplA_LipB"/>
    <property type="match status" value="1"/>
</dbReference>
<feature type="domain" description="BPL/LPL catalytic" evidence="2">
    <location>
        <begin position="13"/>
        <end position="201"/>
    </location>
</feature>
<dbReference type="SUPFAM" id="SSF55681">
    <property type="entry name" value="Class II aaRS and biotin synthetases"/>
    <property type="match status" value="1"/>
</dbReference>
<gene>
    <name evidence="3" type="ORF">MU0050_003417</name>
</gene>
<reference evidence="3 4" key="1">
    <citation type="submission" date="2023-08" db="EMBL/GenBank/DDBJ databases">
        <authorList>
            <person name="Folkvardsen B D."/>
            <person name="Norman A."/>
        </authorList>
    </citation>
    <scope>NUCLEOTIDE SEQUENCE [LARGE SCALE GENOMIC DNA]</scope>
    <source>
        <strain evidence="3 4">Mu0050</strain>
    </source>
</reference>
<evidence type="ECO:0000256" key="1">
    <source>
        <dbReference type="ARBA" id="ARBA00022598"/>
    </source>
</evidence>
<dbReference type="Gene3D" id="3.30.930.10">
    <property type="entry name" value="Bira Bifunctional Protein, Domain 2"/>
    <property type="match status" value="1"/>
</dbReference>
<dbReference type="Gene3D" id="2.30.30.100">
    <property type="match status" value="1"/>
</dbReference>
<dbReference type="PANTHER" id="PTHR12835">
    <property type="entry name" value="BIOTIN PROTEIN LIGASE"/>
    <property type="match status" value="1"/>
</dbReference>
<name>A0ABM9MGX1_9MYCO</name>
<accession>A0ABM9MGX1</accession>